<comment type="caution">
    <text evidence="11">The sequence shown here is derived from an EMBL/GenBank/DDBJ whole genome shotgun (WGS) entry which is preliminary data.</text>
</comment>
<gene>
    <name evidence="11" type="ORF">NDU88_003032</name>
</gene>
<dbReference type="GO" id="GO:0005524">
    <property type="term" value="F:ATP binding"/>
    <property type="evidence" value="ECO:0007669"/>
    <property type="project" value="UniProtKB-KW"/>
</dbReference>
<organism evidence="11 12">
    <name type="scientific">Pleurodeles waltl</name>
    <name type="common">Iberian ribbed newt</name>
    <dbReference type="NCBI Taxonomy" id="8319"/>
    <lineage>
        <taxon>Eukaryota</taxon>
        <taxon>Metazoa</taxon>
        <taxon>Chordata</taxon>
        <taxon>Craniata</taxon>
        <taxon>Vertebrata</taxon>
        <taxon>Euteleostomi</taxon>
        <taxon>Amphibia</taxon>
        <taxon>Batrachia</taxon>
        <taxon>Caudata</taxon>
        <taxon>Salamandroidea</taxon>
        <taxon>Salamandridae</taxon>
        <taxon>Pleurodelinae</taxon>
        <taxon>Pleurodeles</taxon>
    </lineage>
</organism>
<dbReference type="InterPro" id="IPR008978">
    <property type="entry name" value="HSP20-like_chaperone"/>
</dbReference>
<dbReference type="PANTHER" id="PTHR22655">
    <property type="entry name" value="ATP-DEPENDENT RNA HELICASE TDRD12-RELATED"/>
    <property type="match status" value="1"/>
</dbReference>
<evidence type="ECO:0000256" key="7">
    <source>
        <dbReference type="ARBA" id="ARBA00047984"/>
    </source>
</evidence>
<comment type="catalytic activity">
    <reaction evidence="7">
        <text>ATP + H2O = ADP + phosphate + H(+)</text>
        <dbReference type="Rhea" id="RHEA:13065"/>
        <dbReference type="ChEBI" id="CHEBI:15377"/>
        <dbReference type="ChEBI" id="CHEBI:15378"/>
        <dbReference type="ChEBI" id="CHEBI:30616"/>
        <dbReference type="ChEBI" id="CHEBI:43474"/>
        <dbReference type="ChEBI" id="CHEBI:456216"/>
        <dbReference type="EC" id="3.6.4.13"/>
    </reaction>
</comment>
<protein>
    <recommendedName>
        <fullName evidence="1">RNA helicase</fullName>
        <ecNumber evidence="1">3.6.4.13</ecNumber>
    </recommendedName>
</protein>
<evidence type="ECO:0000259" key="10">
    <source>
        <dbReference type="PROSITE" id="PS51203"/>
    </source>
</evidence>
<dbReference type="GO" id="GO:0016787">
    <property type="term" value="F:hydrolase activity"/>
    <property type="evidence" value="ECO:0007669"/>
    <property type="project" value="UniProtKB-KW"/>
</dbReference>
<keyword evidence="8" id="KW-0175">Coiled coil</keyword>
<keyword evidence="12" id="KW-1185">Reference proteome</keyword>
<dbReference type="Pfam" id="PF00567">
    <property type="entry name" value="TUDOR"/>
    <property type="match status" value="1"/>
</dbReference>
<feature type="domain" description="CS" evidence="10">
    <location>
        <begin position="549"/>
        <end position="635"/>
    </location>
</feature>
<feature type="coiled-coil region" evidence="8">
    <location>
        <begin position="34"/>
        <end position="95"/>
    </location>
</feature>
<evidence type="ECO:0000256" key="1">
    <source>
        <dbReference type="ARBA" id="ARBA00012552"/>
    </source>
</evidence>
<dbReference type="InterPro" id="IPR007052">
    <property type="entry name" value="CS_dom"/>
</dbReference>
<evidence type="ECO:0000256" key="2">
    <source>
        <dbReference type="ARBA" id="ARBA00022737"/>
    </source>
</evidence>
<name>A0AAV7KWD4_PLEWA</name>
<dbReference type="InterPro" id="IPR002999">
    <property type="entry name" value="Tudor"/>
</dbReference>
<dbReference type="Gene3D" id="2.60.40.790">
    <property type="match status" value="1"/>
</dbReference>
<dbReference type="Pfam" id="PF04969">
    <property type="entry name" value="CS"/>
    <property type="match status" value="1"/>
</dbReference>
<dbReference type="InterPro" id="IPR035437">
    <property type="entry name" value="SNase_OB-fold_sf"/>
</dbReference>
<dbReference type="EC" id="3.6.4.13" evidence="1"/>
<dbReference type="CDD" id="cd20435">
    <property type="entry name" value="Tudor_TDRD12_rpt2"/>
    <property type="match status" value="1"/>
</dbReference>
<dbReference type="EMBL" id="JANPWB010000016">
    <property type="protein sequence ID" value="KAJ1082869.1"/>
    <property type="molecule type" value="Genomic_DNA"/>
</dbReference>
<accession>A0AAV7KWD4</accession>
<keyword evidence="5" id="KW-0347">Helicase</keyword>
<keyword evidence="2" id="KW-0677">Repeat</keyword>
<keyword evidence="6" id="KW-0067">ATP-binding</keyword>
<dbReference type="SUPFAM" id="SSF63748">
    <property type="entry name" value="Tudor/PWWP/MBT"/>
    <property type="match status" value="1"/>
</dbReference>
<evidence type="ECO:0000256" key="4">
    <source>
        <dbReference type="ARBA" id="ARBA00022801"/>
    </source>
</evidence>
<proteinExistence type="predicted"/>
<evidence type="ECO:0000256" key="3">
    <source>
        <dbReference type="ARBA" id="ARBA00022741"/>
    </source>
</evidence>
<dbReference type="SUPFAM" id="SSF49764">
    <property type="entry name" value="HSP20-like chaperones"/>
    <property type="match status" value="1"/>
</dbReference>
<evidence type="ECO:0000313" key="11">
    <source>
        <dbReference type="EMBL" id="KAJ1082869.1"/>
    </source>
</evidence>
<dbReference type="PANTHER" id="PTHR22655:SF2">
    <property type="entry name" value="ATP-DEPENDENT RNA HELICASE TDRD12-RELATED"/>
    <property type="match status" value="1"/>
</dbReference>
<keyword evidence="4" id="KW-0378">Hydrolase</keyword>
<dbReference type="Gene3D" id="2.40.50.90">
    <property type="match status" value="1"/>
</dbReference>
<sequence>MPADEELDLRHILVAMQHSLTQIDGKIDSLFYRMDRMSERLDKHAKRLDQADITRRGWPNGNEHWVYLTEQKRRLGALERELAQLEEEQELNADDKAPGCICAKLTEFQDTAWAEVQHMGKYATARMYGEGERPGSTLAKMICPNRGDNLITVIQVEDGSEIREPELIPNRFCEYYQSLYTTKIVQDPEGLLDDLMHIEMPRLAEADRDSLSAPLTLEEMNKVIGGMAEGKAPCPDGLTAYKHLIFPYLKEVFEDMVENGNCICKFESLVPLFIVDATCYFARIVFKDDPYASLAKEMSDFYAVSNNRKPVVKVEKSAMYGVQDGLHYHRIEVLETTQKDDNYLSCMVNFIDEGRRGKVQNHNLLQLPARFHSLPPQAVEIIVCRVKPIDNEIQWNPKVTRHINAKIKGKMHDAKVVFCLGNTVFVDPLVHVVKLVDLKTSLNEYNVRSEILSTGMGVDNPEHLKKLKKLCSEEQETASSKRTGPVVDHSSTSSECHNSSSLKECVAVSEICNETQMVQKEKYDELHIIHEPKTDSGTSTLTPFSEPKSLHPEVKWFQKEDSLTLAIKIRNVAYHNCTFSSNRVVFSALAGDKYYVADLELNGEILTDKSFCMIKNEEPVIILCKTDTGAWNSLLKRKKPNVSFDFDHWEYHEDSDRFPVATSCAKTVYTAYHEEGDSSEKSESESD</sequence>
<dbReference type="Proteomes" id="UP001066276">
    <property type="component" value="Chromosome 12"/>
</dbReference>
<feature type="region of interest" description="Disordered" evidence="9">
    <location>
        <begin position="475"/>
        <end position="495"/>
    </location>
</feature>
<evidence type="ECO:0000313" key="12">
    <source>
        <dbReference type="Proteomes" id="UP001066276"/>
    </source>
</evidence>
<reference evidence="11" key="1">
    <citation type="journal article" date="2022" name="bioRxiv">
        <title>Sequencing and chromosome-scale assembly of the giantPleurodeles waltlgenome.</title>
        <authorList>
            <person name="Brown T."/>
            <person name="Elewa A."/>
            <person name="Iarovenko S."/>
            <person name="Subramanian E."/>
            <person name="Araus A.J."/>
            <person name="Petzold A."/>
            <person name="Susuki M."/>
            <person name="Suzuki K.-i.T."/>
            <person name="Hayashi T."/>
            <person name="Toyoda A."/>
            <person name="Oliveira C."/>
            <person name="Osipova E."/>
            <person name="Leigh N.D."/>
            <person name="Simon A."/>
            <person name="Yun M.H."/>
        </authorList>
    </citation>
    <scope>NUCLEOTIDE SEQUENCE</scope>
    <source>
        <strain evidence="11">20211129_DDA</strain>
        <tissue evidence="11">Liver</tissue>
    </source>
</reference>
<dbReference type="GO" id="GO:0003724">
    <property type="term" value="F:RNA helicase activity"/>
    <property type="evidence" value="ECO:0007669"/>
    <property type="project" value="UniProtKB-EC"/>
</dbReference>
<evidence type="ECO:0000256" key="6">
    <source>
        <dbReference type="ARBA" id="ARBA00022840"/>
    </source>
</evidence>
<keyword evidence="3" id="KW-0547">Nucleotide-binding</keyword>
<dbReference type="AlphaFoldDB" id="A0AAV7KWD4"/>
<dbReference type="GO" id="GO:0042078">
    <property type="term" value="P:germ-line stem cell division"/>
    <property type="evidence" value="ECO:0007669"/>
    <property type="project" value="TreeGrafter"/>
</dbReference>
<evidence type="ECO:0000256" key="8">
    <source>
        <dbReference type="SAM" id="Coils"/>
    </source>
</evidence>
<dbReference type="Gene3D" id="2.30.30.140">
    <property type="match status" value="1"/>
</dbReference>
<evidence type="ECO:0000256" key="9">
    <source>
        <dbReference type="SAM" id="MobiDB-lite"/>
    </source>
</evidence>
<dbReference type="PROSITE" id="PS51203">
    <property type="entry name" value="CS"/>
    <property type="match status" value="1"/>
</dbReference>
<evidence type="ECO:0000256" key="5">
    <source>
        <dbReference type="ARBA" id="ARBA00022806"/>
    </source>
</evidence>